<name>A0A8T3VFC1_9EURY</name>
<dbReference type="GO" id="GO:0016853">
    <property type="term" value="F:isomerase activity"/>
    <property type="evidence" value="ECO:0007669"/>
    <property type="project" value="UniProtKB-KW"/>
</dbReference>
<sequence>MPVIQIAGNNGISIEKKREMVEKVSEIVADAYGLPIETITVLVSGFNPDDIGAGGKLLSDRE</sequence>
<accession>A0A8T3VFC1</accession>
<dbReference type="AlphaFoldDB" id="A0A8T3VFC1"/>
<evidence type="ECO:0000313" key="3">
    <source>
        <dbReference type="EMBL" id="MBE6502065.1"/>
    </source>
</evidence>
<dbReference type="NCBIfam" id="NF041920">
    <property type="entry name" value="DmpI"/>
    <property type="match status" value="1"/>
</dbReference>
<comment type="caution">
    <text evidence="3">The sequence shown here is derived from an EMBL/GenBank/DDBJ whole genome shotgun (WGS) entry which is preliminary data.</text>
</comment>
<evidence type="ECO:0000313" key="4">
    <source>
        <dbReference type="Proteomes" id="UP000783037"/>
    </source>
</evidence>
<dbReference type="InterPro" id="IPR014347">
    <property type="entry name" value="Tautomerase/MIF_sf"/>
</dbReference>
<keyword evidence="1" id="KW-0413">Isomerase</keyword>
<feature type="domain" description="4-oxalocrotonate tautomerase-like" evidence="2">
    <location>
        <begin position="2"/>
        <end position="61"/>
    </location>
</feature>
<dbReference type="Pfam" id="PF01361">
    <property type="entry name" value="Tautomerase"/>
    <property type="match status" value="1"/>
</dbReference>
<gene>
    <name evidence="3" type="ORF">E7Z79_06440</name>
</gene>
<dbReference type="RefSeq" id="WP_303739156.1">
    <property type="nucleotide sequence ID" value="NZ_SUTK01000028.1"/>
</dbReference>
<dbReference type="Gene3D" id="3.30.429.10">
    <property type="entry name" value="Macrophage Migration Inhibitory Factor"/>
    <property type="match status" value="1"/>
</dbReference>
<proteinExistence type="predicted"/>
<dbReference type="InterPro" id="IPR004370">
    <property type="entry name" value="4-OT-like_dom"/>
</dbReference>
<dbReference type="SUPFAM" id="SSF55331">
    <property type="entry name" value="Tautomerase/MIF"/>
    <property type="match status" value="1"/>
</dbReference>
<evidence type="ECO:0000256" key="1">
    <source>
        <dbReference type="ARBA" id="ARBA00023235"/>
    </source>
</evidence>
<organism evidence="3 4">
    <name type="scientific">Methanobrevibacter thaueri</name>
    <dbReference type="NCBI Taxonomy" id="190975"/>
    <lineage>
        <taxon>Archaea</taxon>
        <taxon>Methanobacteriati</taxon>
        <taxon>Methanobacteriota</taxon>
        <taxon>Methanomada group</taxon>
        <taxon>Methanobacteria</taxon>
        <taxon>Methanobacteriales</taxon>
        <taxon>Methanobacteriaceae</taxon>
        <taxon>Methanobrevibacter</taxon>
    </lineage>
</organism>
<dbReference type="EMBL" id="SUTK01000028">
    <property type="protein sequence ID" value="MBE6502065.1"/>
    <property type="molecule type" value="Genomic_DNA"/>
</dbReference>
<protein>
    <submittedName>
        <fullName evidence="3">4-oxalocrotonate tautomerase</fullName>
    </submittedName>
</protein>
<reference evidence="3" key="1">
    <citation type="submission" date="2019-04" db="EMBL/GenBank/DDBJ databases">
        <title>Evolution of Biomass-Degrading Anaerobic Consortia Revealed by Metagenomics.</title>
        <authorList>
            <person name="Peng X."/>
        </authorList>
    </citation>
    <scope>NUCLEOTIDE SEQUENCE</scope>
    <source>
        <strain evidence="3">SIG18</strain>
    </source>
</reference>
<evidence type="ECO:0000259" key="2">
    <source>
        <dbReference type="Pfam" id="PF01361"/>
    </source>
</evidence>
<dbReference type="Proteomes" id="UP000783037">
    <property type="component" value="Unassembled WGS sequence"/>
</dbReference>